<evidence type="ECO:0000259" key="5">
    <source>
        <dbReference type="SMART" id="SM00062"/>
    </source>
</evidence>
<evidence type="ECO:0000256" key="4">
    <source>
        <dbReference type="ARBA" id="ARBA00023237"/>
    </source>
</evidence>
<name>A0A1M6F2M2_9BACT</name>
<dbReference type="AlphaFoldDB" id="A0A1M6F2M2"/>
<evidence type="ECO:0000313" key="7">
    <source>
        <dbReference type="Proteomes" id="UP000183994"/>
    </source>
</evidence>
<dbReference type="GO" id="GO:0008933">
    <property type="term" value="F:peptidoglycan lytic transglycosylase activity"/>
    <property type="evidence" value="ECO:0007669"/>
    <property type="project" value="InterPro"/>
</dbReference>
<comment type="similarity">
    <text evidence="2">Belongs to the transglycosylase Slt family.</text>
</comment>
<dbReference type="GO" id="GO:0009253">
    <property type="term" value="P:peptidoglycan catabolic process"/>
    <property type="evidence" value="ECO:0007669"/>
    <property type="project" value="TreeGrafter"/>
</dbReference>
<evidence type="ECO:0000256" key="3">
    <source>
        <dbReference type="ARBA" id="ARBA00022729"/>
    </source>
</evidence>
<dbReference type="SUPFAM" id="SSF53850">
    <property type="entry name" value="Periplasmic binding protein-like II"/>
    <property type="match status" value="1"/>
</dbReference>
<dbReference type="Proteomes" id="UP000183994">
    <property type="component" value="Unassembled WGS sequence"/>
</dbReference>
<keyword evidence="7" id="KW-1185">Reference proteome</keyword>
<evidence type="ECO:0000313" key="6">
    <source>
        <dbReference type="EMBL" id="SHI91869.1"/>
    </source>
</evidence>
<reference evidence="7" key="1">
    <citation type="submission" date="2016-11" db="EMBL/GenBank/DDBJ databases">
        <authorList>
            <person name="Varghese N."/>
            <person name="Submissions S."/>
        </authorList>
    </citation>
    <scope>NUCLEOTIDE SEQUENCE [LARGE SCALE GENOMIC DNA]</scope>
    <source>
        <strain evidence="7">DSM 16219</strain>
    </source>
</reference>
<evidence type="ECO:0000256" key="1">
    <source>
        <dbReference type="ARBA" id="ARBA00004339"/>
    </source>
</evidence>
<dbReference type="PANTHER" id="PTHR35936:SF32">
    <property type="entry name" value="MEMBRANE-BOUND LYTIC MUREIN TRANSGLYCOSYLASE F"/>
    <property type="match status" value="1"/>
</dbReference>
<dbReference type="InterPro" id="IPR001638">
    <property type="entry name" value="Solute-binding_3/MltF_N"/>
</dbReference>
<proteinExistence type="inferred from homology"/>
<dbReference type="CDD" id="cd01009">
    <property type="entry name" value="PBP2_YfhD_N"/>
    <property type="match status" value="1"/>
</dbReference>
<protein>
    <submittedName>
        <fullName evidence="6">Membrane-bound lytic murein transglycosylase F</fullName>
    </submittedName>
</protein>
<feature type="domain" description="Solute-binding protein family 3/N-terminal" evidence="5">
    <location>
        <begin position="57"/>
        <end position="270"/>
    </location>
</feature>
<dbReference type="Pfam" id="PF00497">
    <property type="entry name" value="SBP_bac_3"/>
    <property type="match status" value="1"/>
</dbReference>
<accession>A0A1M6F2M2</accession>
<comment type="subcellular location">
    <subcellularLocation>
        <location evidence="1">Cell outer membrane</location>
        <topology evidence="1">Peripheral membrane protein</topology>
    </subcellularLocation>
</comment>
<dbReference type="InterPro" id="IPR023346">
    <property type="entry name" value="Lysozyme-like_dom_sf"/>
</dbReference>
<dbReference type="STRING" id="1121393.SAMN02745216_00705"/>
<dbReference type="PANTHER" id="PTHR35936">
    <property type="entry name" value="MEMBRANE-BOUND LYTIC MUREIN TRANSGLYCOSYLASE F"/>
    <property type="match status" value="1"/>
</dbReference>
<dbReference type="PROSITE" id="PS00922">
    <property type="entry name" value="TRANSGLYCOSYLASE"/>
    <property type="match status" value="1"/>
</dbReference>
<organism evidence="6 7">
    <name type="scientific">Desulfatibacillum alkenivorans DSM 16219</name>
    <dbReference type="NCBI Taxonomy" id="1121393"/>
    <lineage>
        <taxon>Bacteria</taxon>
        <taxon>Pseudomonadati</taxon>
        <taxon>Thermodesulfobacteriota</taxon>
        <taxon>Desulfobacteria</taxon>
        <taxon>Desulfobacterales</taxon>
        <taxon>Desulfatibacillaceae</taxon>
        <taxon>Desulfatibacillum</taxon>
    </lineage>
</organism>
<evidence type="ECO:0000256" key="2">
    <source>
        <dbReference type="ARBA" id="ARBA00007734"/>
    </source>
</evidence>
<keyword evidence="4" id="KW-0998">Cell outer membrane</keyword>
<dbReference type="SMART" id="SM00062">
    <property type="entry name" value="PBPb"/>
    <property type="match status" value="1"/>
</dbReference>
<dbReference type="CDD" id="cd13403">
    <property type="entry name" value="MLTF-like"/>
    <property type="match status" value="1"/>
</dbReference>
<dbReference type="GO" id="GO:0009279">
    <property type="term" value="C:cell outer membrane"/>
    <property type="evidence" value="ECO:0007669"/>
    <property type="project" value="UniProtKB-SubCell"/>
</dbReference>
<sequence>MDLGLKNRIARAVRGMAAVVVAAQIISFQGCIGPQFEGDSLDRVMERGKITLLTRDSLHTHYIYRTQHAGFEYDLASAFADHLGVELEVRSVKEEKLFSLLRSGQGDFAAAGIRVTPVRKKLVDFSEPYAQTQIYLVAHKDNRLILSVDDLKEKTVYVRKGSAEEYCLRRLRDSGIDFTIETRRKTVDNLLSMVENKQIELTVTGDRTADLYRRYHPAIQTLFPIGDSMPVAWAVAPGQASLREAINRFFEEAENNGAMHAVNTRYFGNGTYREYLDLRRFHNRIKSRLPRYQDMIKDVAREKDLDWRLIAAMMYQESHYDPEAVSSTGVKGLMQVTRTTALEMGIENRLDPRQSIEAGADYLNKLIGMFPDVPEPERTRLALASYNVGYGHVRDAMALARDLDMNPMVWPTLEKTLPLLRQKKYYSKAKHGYCRGYEPIHYVNNVMAYYDILRRKAVVLRS</sequence>
<gene>
    <name evidence="6" type="ORF">SAMN02745216_00705</name>
</gene>
<dbReference type="InterPro" id="IPR000189">
    <property type="entry name" value="Transglyc_AS"/>
</dbReference>
<keyword evidence="3" id="KW-0732">Signal</keyword>
<dbReference type="Gene3D" id="1.10.530.10">
    <property type="match status" value="1"/>
</dbReference>
<dbReference type="Pfam" id="PF01464">
    <property type="entry name" value="SLT"/>
    <property type="match status" value="1"/>
</dbReference>
<dbReference type="Gene3D" id="3.40.190.10">
    <property type="entry name" value="Periplasmic binding protein-like II"/>
    <property type="match status" value="2"/>
</dbReference>
<keyword evidence="4" id="KW-0472">Membrane</keyword>
<dbReference type="SUPFAM" id="SSF53955">
    <property type="entry name" value="Lysozyme-like"/>
    <property type="match status" value="1"/>
</dbReference>
<dbReference type="InterPro" id="IPR008258">
    <property type="entry name" value="Transglycosylase_SLT_dom_1"/>
</dbReference>
<dbReference type="OrthoDB" id="9801695at2"/>
<dbReference type="PROSITE" id="PS51257">
    <property type="entry name" value="PROKAR_LIPOPROTEIN"/>
    <property type="match status" value="1"/>
</dbReference>
<dbReference type="RefSeq" id="WP_083610742.1">
    <property type="nucleotide sequence ID" value="NZ_FQZU01000003.1"/>
</dbReference>
<dbReference type="EMBL" id="FQZU01000003">
    <property type="protein sequence ID" value="SHI91869.1"/>
    <property type="molecule type" value="Genomic_DNA"/>
</dbReference>
<dbReference type="NCBIfam" id="NF008112">
    <property type="entry name" value="PRK10859.1"/>
    <property type="match status" value="1"/>
</dbReference>